<evidence type="ECO:0000259" key="8">
    <source>
        <dbReference type="Pfam" id="PF12697"/>
    </source>
</evidence>
<organism evidence="9 10">
    <name type="scientific">Trypanosoma theileri</name>
    <dbReference type="NCBI Taxonomy" id="67003"/>
    <lineage>
        <taxon>Eukaryota</taxon>
        <taxon>Discoba</taxon>
        <taxon>Euglenozoa</taxon>
        <taxon>Kinetoplastea</taxon>
        <taxon>Metakinetoplastina</taxon>
        <taxon>Trypanosomatida</taxon>
        <taxon>Trypanosomatidae</taxon>
        <taxon>Trypanosoma</taxon>
    </lineage>
</organism>
<dbReference type="EC" id="3.1.1.-" evidence="5"/>
<sequence length="339" mass="36261">MEPIVVARHEDHNITLPSGETFHVVLFGGSDAEYRERGETPPPVVFCVHGAGMSSASFFLLATHLAEADGANGVVRVAAYDMRCHGDSTFGGGEAGLTRGVLVDDFRALLAAARATLFADTPRLYVAGHSLGGSVVVHALRDGGVDGIAGVVLLDIAEGTAAGSLRHMDAFLRDRPTRFNDVNAAAQWFLQRGGMRSPAAAAITVPPLLKLVEDGHLEWKSDLAAMSSVWSDWFEGLDDAFVSLPCPKLLCLANTERLDVALTVAQMQGKFQLEVLGNGCGHYVMDDQPAALAAKLRRFIKRIETMSEILRLNTKKPLSTNQAKTPSDEATAAKEVSKP</sequence>
<dbReference type="PIRSF" id="PIRSF022950">
    <property type="entry name" value="PPase_methylesterase_euk"/>
    <property type="match status" value="1"/>
</dbReference>
<protein>
    <recommendedName>
        <fullName evidence="5">Protein phosphatase methylesterase 1</fullName>
        <shortName evidence="5">PME-1</shortName>
        <ecNumber evidence="5">3.1.1.-</ecNumber>
    </recommendedName>
</protein>
<dbReference type="RefSeq" id="XP_028882470.1">
    <property type="nucleotide sequence ID" value="XM_029026355.1"/>
</dbReference>
<dbReference type="GO" id="GO:0051723">
    <property type="term" value="F:protein methylesterase activity"/>
    <property type="evidence" value="ECO:0007669"/>
    <property type="project" value="UniProtKB-EC"/>
</dbReference>
<dbReference type="PANTHER" id="PTHR14189">
    <property type="entry name" value="PROTEIN PHOSPHATASE METHYLESTERASE-1 RELATED"/>
    <property type="match status" value="1"/>
</dbReference>
<evidence type="ECO:0000256" key="2">
    <source>
        <dbReference type="ARBA" id="ARBA00022487"/>
    </source>
</evidence>
<keyword evidence="10" id="KW-1185">Reference proteome</keyword>
<dbReference type="EMBL" id="NBCO01000017">
    <property type="protein sequence ID" value="ORC88404.1"/>
    <property type="molecule type" value="Genomic_DNA"/>
</dbReference>
<dbReference type="OrthoDB" id="194865at2759"/>
<comment type="function">
    <text evidence="5">Demethylates proteins that have been reversibly carboxymethylated.</text>
</comment>
<evidence type="ECO:0000256" key="4">
    <source>
        <dbReference type="ARBA" id="ARBA00049203"/>
    </source>
</evidence>
<feature type="region of interest" description="Disordered" evidence="7">
    <location>
        <begin position="317"/>
        <end position="339"/>
    </location>
</feature>
<comment type="similarity">
    <text evidence="1 5">Belongs to the AB hydrolase superfamily.</text>
</comment>
<gene>
    <name evidence="9" type="ORF">TM35_000172760</name>
</gene>
<reference evidence="9 10" key="1">
    <citation type="submission" date="2017-03" db="EMBL/GenBank/DDBJ databases">
        <title>An alternative strategy for trypanosome survival in the mammalian bloodstream revealed through genome and transcriptome analysis of the ubiquitous bovine parasite Trypanosoma (Megatrypanum) theileri.</title>
        <authorList>
            <person name="Kelly S."/>
            <person name="Ivens A."/>
            <person name="Mott A."/>
            <person name="O'Neill E."/>
            <person name="Emms D."/>
            <person name="Macleod O."/>
            <person name="Voorheis P."/>
            <person name="Matthews J."/>
            <person name="Matthews K."/>
            <person name="Carrington M."/>
        </authorList>
    </citation>
    <scope>NUCLEOTIDE SEQUENCE [LARGE SCALE GENOMIC DNA]</scope>
    <source>
        <strain evidence="9">Edinburgh</strain>
    </source>
</reference>
<dbReference type="Gene3D" id="3.40.50.1820">
    <property type="entry name" value="alpha/beta hydrolase"/>
    <property type="match status" value="1"/>
</dbReference>
<dbReference type="SUPFAM" id="SSF53474">
    <property type="entry name" value="alpha/beta-Hydrolases"/>
    <property type="match status" value="1"/>
</dbReference>
<feature type="active site" evidence="6">
    <location>
        <position position="282"/>
    </location>
</feature>
<proteinExistence type="inferred from homology"/>
<feature type="domain" description="AB hydrolase-1" evidence="8">
    <location>
        <begin position="45"/>
        <end position="294"/>
    </location>
</feature>
<dbReference type="InterPro" id="IPR016812">
    <property type="entry name" value="PPase_methylesterase_euk"/>
</dbReference>
<evidence type="ECO:0000256" key="5">
    <source>
        <dbReference type="PIRNR" id="PIRNR022950"/>
    </source>
</evidence>
<keyword evidence="2 5" id="KW-0719">Serine esterase</keyword>
<dbReference type="VEuPathDB" id="TriTrypDB:TM35_000172760"/>
<evidence type="ECO:0000256" key="1">
    <source>
        <dbReference type="ARBA" id="ARBA00008645"/>
    </source>
</evidence>
<dbReference type="Proteomes" id="UP000192257">
    <property type="component" value="Unassembled WGS sequence"/>
</dbReference>
<dbReference type="PANTHER" id="PTHR14189:SF0">
    <property type="entry name" value="PROTEIN PHOSPHATASE METHYLESTERASE 1"/>
    <property type="match status" value="1"/>
</dbReference>
<comment type="catalytic activity">
    <reaction evidence="4">
        <text>[phosphatase 2A protein]-C-terminal L-leucine methyl ester + H2O = [phosphatase 2A protein]-C-terminal L-leucine + methanol + H(+)</text>
        <dbReference type="Rhea" id="RHEA:48548"/>
        <dbReference type="Rhea" id="RHEA-COMP:12134"/>
        <dbReference type="Rhea" id="RHEA-COMP:12135"/>
        <dbReference type="ChEBI" id="CHEBI:15377"/>
        <dbReference type="ChEBI" id="CHEBI:15378"/>
        <dbReference type="ChEBI" id="CHEBI:17790"/>
        <dbReference type="ChEBI" id="CHEBI:90516"/>
        <dbReference type="ChEBI" id="CHEBI:90517"/>
        <dbReference type="EC" id="3.1.1.89"/>
    </reaction>
</comment>
<dbReference type="InterPro" id="IPR029058">
    <property type="entry name" value="AB_hydrolase_fold"/>
</dbReference>
<feature type="active site" evidence="6">
    <location>
        <position position="155"/>
    </location>
</feature>
<evidence type="ECO:0000256" key="6">
    <source>
        <dbReference type="PIRSR" id="PIRSR022950-1"/>
    </source>
</evidence>
<dbReference type="GeneID" id="39986135"/>
<dbReference type="InterPro" id="IPR000073">
    <property type="entry name" value="AB_hydrolase_1"/>
</dbReference>
<feature type="active site" evidence="6">
    <location>
        <position position="130"/>
    </location>
</feature>
<comment type="caution">
    <text evidence="9">The sequence shown here is derived from an EMBL/GenBank/DDBJ whole genome shotgun (WGS) entry which is preliminary data.</text>
</comment>
<evidence type="ECO:0000313" key="10">
    <source>
        <dbReference type="Proteomes" id="UP000192257"/>
    </source>
</evidence>
<evidence type="ECO:0000256" key="7">
    <source>
        <dbReference type="SAM" id="MobiDB-lite"/>
    </source>
</evidence>
<accession>A0A1X0NUM3</accession>
<dbReference type="Pfam" id="PF12697">
    <property type="entry name" value="Abhydrolase_6"/>
    <property type="match status" value="1"/>
</dbReference>
<keyword evidence="3 5" id="KW-0378">Hydrolase</keyword>
<dbReference type="AlphaFoldDB" id="A0A1X0NUM3"/>
<evidence type="ECO:0000256" key="3">
    <source>
        <dbReference type="ARBA" id="ARBA00022801"/>
    </source>
</evidence>
<evidence type="ECO:0000313" key="9">
    <source>
        <dbReference type="EMBL" id="ORC88404.1"/>
    </source>
</evidence>
<name>A0A1X0NUM3_9TRYP</name>
<dbReference type="STRING" id="67003.A0A1X0NUM3"/>